<dbReference type="InterPro" id="IPR011047">
    <property type="entry name" value="Quinoprotein_ADH-like_sf"/>
</dbReference>
<feature type="disulfide bond" evidence="13">
    <location>
        <begin position="132"/>
        <end position="133"/>
    </location>
</feature>
<dbReference type="InterPro" id="IPR009056">
    <property type="entry name" value="Cyt_c-like_dom"/>
</dbReference>
<evidence type="ECO:0000256" key="7">
    <source>
        <dbReference type="ARBA" id="ARBA00023002"/>
    </source>
</evidence>
<evidence type="ECO:0000256" key="13">
    <source>
        <dbReference type="PIRSR" id="PIRSR617512-4"/>
    </source>
</evidence>
<dbReference type="InterPro" id="IPR018391">
    <property type="entry name" value="PQQ_b-propeller_rpt"/>
</dbReference>
<dbReference type="PROSITE" id="PS51007">
    <property type="entry name" value="CYTC"/>
    <property type="match status" value="1"/>
</dbReference>
<dbReference type="PANTHER" id="PTHR32303">
    <property type="entry name" value="QUINOPROTEIN ALCOHOL DEHYDROGENASE (CYTOCHROME C)"/>
    <property type="match status" value="1"/>
</dbReference>
<feature type="binding site" evidence="11">
    <location>
        <begin position="413"/>
        <end position="414"/>
    </location>
    <ligand>
        <name>pyrroloquinoline quinone</name>
        <dbReference type="ChEBI" id="CHEBI:58442"/>
    </ligand>
</feature>
<dbReference type="GO" id="GO:0009055">
    <property type="term" value="F:electron transfer activity"/>
    <property type="evidence" value="ECO:0007669"/>
    <property type="project" value="InterPro"/>
</dbReference>
<keyword evidence="4 15" id="KW-0732">Signal</keyword>
<feature type="binding site" evidence="12">
    <location>
        <position position="326"/>
    </location>
    <ligand>
        <name>Ca(2+)</name>
        <dbReference type="ChEBI" id="CHEBI:29108"/>
    </ligand>
</feature>
<dbReference type="Proteomes" id="UP000004550">
    <property type="component" value="Chromosome"/>
</dbReference>
<dbReference type="InterPro" id="IPR036909">
    <property type="entry name" value="Cyt_c-like_dom_sf"/>
</dbReference>
<dbReference type="SUPFAM" id="SSF50998">
    <property type="entry name" value="Quinoprotein alcohol dehydrogenase-like"/>
    <property type="match status" value="1"/>
</dbReference>
<dbReference type="GO" id="GO:0016614">
    <property type="term" value="F:oxidoreductase activity, acting on CH-OH group of donors"/>
    <property type="evidence" value="ECO:0007669"/>
    <property type="project" value="InterPro"/>
</dbReference>
<evidence type="ECO:0000256" key="10">
    <source>
        <dbReference type="PIRSR" id="PIRSR617512-1"/>
    </source>
</evidence>
<evidence type="ECO:0000256" key="1">
    <source>
        <dbReference type="ARBA" id="ARBA00008156"/>
    </source>
</evidence>
<keyword evidence="9 13" id="KW-1015">Disulfide bond</keyword>
<dbReference type="GO" id="GO:0005509">
    <property type="term" value="F:calcium ion binding"/>
    <property type="evidence" value="ECO:0007669"/>
    <property type="project" value="InterPro"/>
</dbReference>
<dbReference type="NCBIfam" id="TIGR03075">
    <property type="entry name" value="PQQ_enz_alc_DH"/>
    <property type="match status" value="1"/>
</dbReference>
<keyword evidence="6 11" id="KW-0634">PQQ</keyword>
<feature type="binding site" description="axial binding residue" evidence="12">
    <location>
        <position position="614"/>
    </location>
    <ligand>
        <name>heme c</name>
        <dbReference type="ChEBI" id="CHEBI:61717"/>
    </ligand>
    <ligandPart>
        <name>Fe</name>
        <dbReference type="ChEBI" id="CHEBI:18248"/>
    </ligandPart>
</feature>
<dbReference type="Gene3D" id="2.140.10.10">
    <property type="entry name" value="Quinoprotein alcohol dehydrogenase-like superfamily"/>
    <property type="match status" value="1"/>
</dbReference>
<feature type="chain" id="PRO_5009860282" evidence="15">
    <location>
        <begin position="20"/>
        <end position="699"/>
    </location>
</feature>
<feature type="active site" description="Proton acceptor" evidence="10">
    <location>
        <position position="326"/>
    </location>
</feature>
<evidence type="ECO:0000256" key="2">
    <source>
        <dbReference type="ARBA" id="ARBA00022617"/>
    </source>
</evidence>
<name>A0A1L5BTB5_SPHIB</name>
<keyword evidence="7" id="KW-0560">Oxidoreductase</keyword>
<evidence type="ECO:0000256" key="3">
    <source>
        <dbReference type="ARBA" id="ARBA00022723"/>
    </source>
</evidence>
<comment type="cofactor">
    <cofactor evidence="12">
        <name>Ca(2+)</name>
        <dbReference type="ChEBI" id="CHEBI:29108"/>
    </cofactor>
    <text evidence="12">Binds 1 Ca(2+) ion per subunit.</text>
</comment>
<keyword evidence="2 11" id="KW-0349">Heme</keyword>
<dbReference type="Pfam" id="PF13442">
    <property type="entry name" value="Cytochrome_CBB3"/>
    <property type="match status" value="1"/>
</dbReference>
<dbReference type="SUPFAM" id="SSF46626">
    <property type="entry name" value="Cytochrome c"/>
    <property type="match status" value="1"/>
</dbReference>
<evidence type="ECO:0000313" key="17">
    <source>
        <dbReference type="EMBL" id="APL96110.1"/>
    </source>
</evidence>
<organism evidence="17 18">
    <name type="scientific">Sphingobium indicum (strain DSM 16412 / CCM 7286 / MTCC 6364 / B90A)</name>
    <dbReference type="NCBI Taxonomy" id="861109"/>
    <lineage>
        <taxon>Bacteria</taxon>
        <taxon>Pseudomonadati</taxon>
        <taxon>Pseudomonadota</taxon>
        <taxon>Alphaproteobacteria</taxon>
        <taxon>Sphingomonadales</taxon>
        <taxon>Sphingomonadaceae</taxon>
        <taxon>Sphingobium</taxon>
    </lineage>
</organism>
<comment type="cofactor">
    <cofactor evidence="11">
        <name>pyrroloquinoline quinone</name>
        <dbReference type="ChEBI" id="CHEBI:58442"/>
    </cofactor>
    <text evidence="11">Binds 1 PQQ group per subunit.</text>
</comment>
<evidence type="ECO:0000256" key="6">
    <source>
        <dbReference type="ARBA" id="ARBA00022891"/>
    </source>
</evidence>
<keyword evidence="3 12" id="KW-0479">Metal-binding</keyword>
<dbReference type="KEGG" id="sinb:SIDU_17200"/>
<feature type="binding site" evidence="11">
    <location>
        <position position="261"/>
    </location>
    <ligand>
        <name>pyrroloquinoline quinone</name>
        <dbReference type="ChEBI" id="CHEBI:58442"/>
    </ligand>
</feature>
<dbReference type="AlphaFoldDB" id="A0A1L5BTB5"/>
<evidence type="ECO:0000256" key="14">
    <source>
        <dbReference type="SAM" id="MobiDB-lite"/>
    </source>
</evidence>
<feature type="binding site" evidence="11">
    <location>
        <position position="138"/>
    </location>
    <ligand>
        <name>pyrroloquinoline quinone</name>
        <dbReference type="ChEBI" id="CHEBI:58442"/>
    </ligand>
</feature>
<feature type="binding site" evidence="11">
    <location>
        <begin position="198"/>
        <end position="199"/>
    </location>
    <ligand>
        <name>pyrroloquinoline quinone</name>
        <dbReference type="ChEBI" id="CHEBI:58442"/>
    </ligand>
</feature>
<comment type="cofactor">
    <cofactor evidence="11">
        <name>heme c</name>
        <dbReference type="ChEBI" id="CHEBI:61717"/>
    </cofactor>
    <text evidence="11">Binds 1 heme c group per subunit.</text>
</comment>
<sequence>MNRIIRIIILTGAGAPLLAATMAGVHPGAVDDARMIAAASEPANWLVNGGTFNGDHYSKLDQINVNTVKDLKPAWSFDFDTVRGQQSEPLVVDGVMYVSTSWSKVYALDAATGRQIWFFDPMVPGDTGVKVCCDTVNRGVAVYKGKVYVGTLDGRLIAISARTGTQLWSTQTVDPKSALTITGAPRVIHDKVIIGNAGADFGVRGYVSAYDAATGKLVWRFYTVPGDPAKGPDHAASDEIMEKLVRPTWSGDYAKYGGGGTAWHAISYDPELNQLYIGTGNGSPWNPKYRTAGKGDNLFLCSVIALDPDTGKYIWHYQENPQEAWDYNSSQPMILGNLTIDGKIRKVLMHAPKNGFFYVLDRTNGKVISAKPYVPVTWASGIDTVTGRPIETPNSRYTDGPFHLRPNSSGAHNWHAMAYSPKTGLVYLNAFENSAEVRDDPNFKTYTRGPFNTGLLSKLKGGPTHLLAWNPVTQTEAWRVPADRAGVLATAGGLVFQGQGAVTGRFTAFRADNGREVWNYKMPNGVQAAPIAYSVRGVQYVAIATGNGASPAAGDADERERQPGRMVAFRLNGTAKLPAEPGAPPPPNPTADPFTGKQIAQGGTNYGRYCSRCHGPAAVSSNVIPDLRRSAFLADRESWRAVVIDGALEGNGMVGWKQHLNEAEAEEIRGYVSAQAVALKKRGSGAATSKPPESASPEQ</sequence>
<dbReference type="GO" id="GO:0016020">
    <property type="term" value="C:membrane"/>
    <property type="evidence" value="ECO:0007669"/>
    <property type="project" value="InterPro"/>
</dbReference>
<evidence type="ECO:0000313" key="18">
    <source>
        <dbReference type="Proteomes" id="UP000004550"/>
    </source>
</evidence>
<dbReference type="Pfam" id="PF01011">
    <property type="entry name" value="PQQ"/>
    <property type="match status" value="2"/>
</dbReference>
<evidence type="ECO:0000259" key="16">
    <source>
        <dbReference type="PROSITE" id="PS51007"/>
    </source>
</evidence>
<dbReference type="SMART" id="SM00564">
    <property type="entry name" value="PQQ"/>
    <property type="match status" value="5"/>
</dbReference>
<feature type="binding site" description="covalent" evidence="11">
    <location>
        <position position="610"/>
    </location>
    <ligand>
        <name>heme c</name>
        <dbReference type="ChEBI" id="CHEBI:61717"/>
    </ligand>
</feature>
<feature type="binding site" description="covalent" evidence="11">
    <location>
        <position position="613"/>
    </location>
    <ligand>
        <name>heme c</name>
        <dbReference type="ChEBI" id="CHEBI:61717"/>
    </ligand>
</feature>
<dbReference type="Gene3D" id="1.10.760.10">
    <property type="entry name" value="Cytochrome c-like domain"/>
    <property type="match status" value="1"/>
</dbReference>
<evidence type="ECO:0000256" key="8">
    <source>
        <dbReference type="ARBA" id="ARBA00023004"/>
    </source>
</evidence>
<feature type="domain" description="Cytochrome c" evidence="16">
    <location>
        <begin position="597"/>
        <end position="676"/>
    </location>
</feature>
<feature type="binding site" description="axial binding residue" evidence="12">
    <location>
        <position position="653"/>
    </location>
    <ligand>
        <name>heme c</name>
        <dbReference type="ChEBI" id="CHEBI:61717"/>
    </ligand>
    <ligandPart>
        <name>Fe</name>
        <dbReference type="ChEBI" id="CHEBI:18248"/>
    </ligandPart>
</feature>
<dbReference type="GO" id="GO:0020037">
    <property type="term" value="F:heme binding"/>
    <property type="evidence" value="ECO:0007669"/>
    <property type="project" value="InterPro"/>
</dbReference>
<evidence type="ECO:0000256" key="12">
    <source>
        <dbReference type="PIRSR" id="PIRSR617512-3"/>
    </source>
</evidence>
<dbReference type="CDD" id="cd10279">
    <property type="entry name" value="PQQ_ADH_II"/>
    <property type="match status" value="1"/>
</dbReference>
<evidence type="ECO:0000256" key="5">
    <source>
        <dbReference type="ARBA" id="ARBA00022837"/>
    </source>
</evidence>
<feature type="binding site" evidence="11">
    <location>
        <position position="353"/>
    </location>
    <ligand>
        <name>pyrroloquinoline quinone</name>
        <dbReference type="ChEBI" id="CHEBI:58442"/>
    </ligand>
</feature>
<reference evidence="17 18" key="1">
    <citation type="journal article" date="2012" name="J. Bacteriol.">
        <title>Genome sequence of Sphingobium indicum B90A, a hexachlorocyclohexane-degrading bacterium.</title>
        <authorList>
            <person name="Anand S."/>
            <person name="Sangwan N."/>
            <person name="Lata P."/>
            <person name="Kaur J."/>
            <person name="Dua A."/>
            <person name="Singh A.K."/>
            <person name="Verma M."/>
            <person name="Kaur J."/>
            <person name="Khurana J.P."/>
            <person name="Khurana P."/>
            <person name="Mathur S."/>
            <person name="Lal R."/>
        </authorList>
    </citation>
    <scope>NUCLEOTIDE SEQUENCE [LARGE SCALE GENOMIC DNA]</scope>
    <source>
        <strain evidence="18">DSM 16412 / CCM 7286 / MTCC 6364 / B90A</strain>
    </source>
</reference>
<feature type="compositionally biased region" description="Pro residues" evidence="14">
    <location>
        <begin position="581"/>
        <end position="590"/>
    </location>
</feature>
<accession>A0A1L5BTB5</accession>
<feature type="region of interest" description="Disordered" evidence="14">
    <location>
        <begin position="576"/>
        <end position="599"/>
    </location>
</feature>
<comment type="similarity">
    <text evidence="1">Belongs to the bacterial PQQ dehydrogenase family.</text>
</comment>
<feature type="signal peptide" evidence="15">
    <location>
        <begin position="1"/>
        <end position="19"/>
    </location>
</feature>
<dbReference type="PANTHER" id="PTHR32303:SF20">
    <property type="entry name" value="QUINOPROTEIN ETHANOL DEHYDROGENASE"/>
    <property type="match status" value="1"/>
</dbReference>
<protein>
    <submittedName>
        <fullName evidence="17">Alcohol dehydrogenase</fullName>
    </submittedName>
</protein>
<evidence type="ECO:0000256" key="15">
    <source>
        <dbReference type="SAM" id="SignalP"/>
    </source>
</evidence>
<evidence type="ECO:0000256" key="4">
    <source>
        <dbReference type="ARBA" id="ARBA00022729"/>
    </source>
</evidence>
<proteinExistence type="inferred from homology"/>
<keyword evidence="5 12" id="KW-0106">Calcium</keyword>
<keyword evidence="8 12" id="KW-0408">Iron</keyword>
<evidence type="ECO:0000256" key="11">
    <source>
        <dbReference type="PIRSR" id="PIRSR617512-2"/>
    </source>
</evidence>
<feature type="binding site" evidence="11">
    <location>
        <position position="182"/>
    </location>
    <ligand>
        <name>pyrroloquinoline quinone</name>
        <dbReference type="ChEBI" id="CHEBI:58442"/>
    </ligand>
</feature>
<feature type="binding site" evidence="12">
    <location>
        <position position="281"/>
    </location>
    <ligand>
        <name>Ca(2+)</name>
        <dbReference type="ChEBI" id="CHEBI:29108"/>
    </ligand>
</feature>
<dbReference type="InterPro" id="IPR017512">
    <property type="entry name" value="PQQ_MeOH/EtOH_DH"/>
</dbReference>
<feature type="region of interest" description="Disordered" evidence="14">
    <location>
        <begin position="680"/>
        <end position="699"/>
    </location>
</feature>
<dbReference type="InterPro" id="IPR002372">
    <property type="entry name" value="PQQ_rpt_dom"/>
</dbReference>
<dbReference type="EMBL" id="CP013070">
    <property type="protein sequence ID" value="APL96110.1"/>
    <property type="molecule type" value="Genomic_DNA"/>
</dbReference>
<gene>
    <name evidence="17" type="ORF">SIDU_17200</name>
</gene>
<evidence type="ECO:0000256" key="9">
    <source>
        <dbReference type="ARBA" id="ARBA00023157"/>
    </source>
</evidence>